<keyword evidence="3" id="KW-1185">Reference proteome</keyword>
<evidence type="ECO:0000313" key="3">
    <source>
        <dbReference type="Proteomes" id="UP000289738"/>
    </source>
</evidence>
<protein>
    <submittedName>
        <fullName evidence="2">Uncharacterized protein</fullName>
    </submittedName>
</protein>
<gene>
    <name evidence="2" type="ORF">Ahy_A07g036413</name>
</gene>
<comment type="caution">
    <text evidence="2">The sequence shown here is derived from an EMBL/GenBank/DDBJ whole genome shotgun (WGS) entry which is preliminary data.</text>
</comment>
<dbReference type="Proteomes" id="UP000289738">
    <property type="component" value="Chromosome A07"/>
</dbReference>
<reference evidence="2 3" key="1">
    <citation type="submission" date="2019-01" db="EMBL/GenBank/DDBJ databases">
        <title>Sequencing of cultivated peanut Arachis hypogaea provides insights into genome evolution and oil improvement.</title>
        <authorList>
            <person name="Chen X."/>
        </authorList>
    </citation>
    <scope>NUCLEOTIDE SEQUENCE [LARGE SCALE GENOMIC DNA]</scope>
    <source>
        <strain evidence="3">cv. Fuhuasheng</strain>
        <tissue evidence="2">Leaves</tissue>
    </source>
</reference>
<proteinExistence type="predicted"/>
<feature type="region of interest" description="Disordered" evidence="1">
    <location>
        <begin position="33"/>
        <end position="54"/>
    </location>
</feature>
<organism evidence="2 3">
    <name type="scientific">Arachis hypogaea</name>
    <name type="common">Peanut</name>
    <dbReference type="NCBI Taxonomy" id="3818"/>
    <lineage>
        <taxon>Eukaryota</taxon>
        <taxon>Viridiplantae</taxon>
        <taxon>Streptophyta</taxon>
        <taxon>Embryophyta</taxon>
        <taxon>Tracheophyta</taxon>
        <taxon>Spermatophyta</taxon>
        <taxon>Magnoliopsida</taxon>
        <taxon>eudicotyledons</taxon>
        <taxon>Gunneridae</taxon>
        <taxon>Pentapetalae</taxon>
        <taxon>rosids</taxon>
        <taxon>fabids</taxon>
        <taxon>Fabales</taxon>
        <taxon>Fabaceae</taxon>
        <taxon>Papilionoideae</taxon>
        <taxon>50 kb inversion clade</taxon>
        <taxon>dalbergioids sensu lato</taxon>
        <taxon>Dalbergieae</taxon>
        <taxon>Pterocarpus clade</taxon>
        <taxon>Arachis</taxon>
    </lineage>
</organism>
<accession>A0A445CG39</accession>
<name>A0A445CG39_ARAHY</name>
<sequence length="84" mass="9089">MGQEDELQVAQPTTTIPNLEVGHPRALANNVAPATDKVPPMSDKGTVEGLNGREHESIEEGIMVRTSSLIELTVIRPNLGKQFN</sequence>
<dbReference type="EMBL" id="SDMP01000007">
    <property type="protein sequence ID" value="RYR49886.1"/>
    <property type="molecule type" value="Genomic_DNA"/>
</dbReference>
<evidence type="ECO:0000256" key="1">
    <source>
        <dbReference type="SAM" id="MobiDB-lite"/>
    </source>
</evidence>
<evidence type="ECO:0000313" key="2">
    <source>
        <dbReference type="EMBL" id="RYR49886.1"/>
    </source>
</evidence>
<dbReference type="AlphaFoldDB" id="A0A445CG39"/>